<evidence type="ECO:0000256" key="1">
    <source>
        <dbReference type="ARBA" id="ARBA00004141"/>
    </source>
</evidence>
<dbReference type="EMBL" id="MGAK01000028">
    <property type="protein sequence ID" value="OGK43879.1"/>
    <property type="molecule type" value="Genomic_DNA"/>
</dbReference>
<dbReference type="InterPro" id="IPR037673">
    <property type="entry name" value="MSC/AndL"/>
</dbReference>
<proteinExistence type="predicted"/>
<evidence type="ECO:0008006" key="8">
    <source>
        <dbReference type="Google" id="ProtNLM"/>
    </source>
</evidence>
<dbReference type="InterPro" id="IPR036019">
    <property type="entry name" value="MscL_channel"/>
</dbReference>
<dbReference type="AlphaFoldDB" id="A0A1F7IKI8"/>
<keyword evidence="3 5" id="KW-1133">Transmembrane helix</keyword>
<name>A0A1F7IKI8_9BACT</name>
<evidence type="ECO:0000313" key="7">
    <source>
        <dbReference type="Proteomes" id="UP000179072"/>
    </source>
</evidence>
<evidence type="ECO:0000313" key="6">
    <source>
        <dbReference type="EMBL" id="OGK43879.1"/>
    </source>
</evidence>
<reference evidence="6 7" key="1">
    <citation type="journal article" date="2016" name="Nat. Commun.">
        <title>Thousands of microbial genomes shed light on interconnected biogeochemical processes in an aquifer system.</title>
        <authorList>
            <person name="Anantharaman K."/>
            <person name="Brown C.T."/>
            <person name="Hug L.A."/>
            <person name="Sharon I."/>
            <person name="Castelle C.J."/>
            <person name="Probst A.J."/>
            <person name="Thomas B.C."/>
            <person name="Singh A."/>
            <person name="Wilkins M.J."/>
            <person name="Karaoz U."/>
            <person name="Brodie E.L."/>
            <person name="Williams K.H."/>
            <person name="Hubbard S.S."/>
            <person name="Banfield J.F."/>
        </authorList>
    </citation>
    <scope>NUCLEOTIDE SEQUENCE [LARGE SCALE GENOMIC DNA]</scope>
</reference>
<dbReference type="SUPFAM" id="SSF81330">
    <property type="entry name" value="Gated mechanosensitive channel"/>
    <property type="match status" value="1"/>
</dbReference>
<dbReference type="Pfam" id="PF01741">
    <property type="entry name" value="MscL"/>
    <property type="match status" value="1"/>
</dbReference>
<keyword evidence="2 5" id="KW-0812">Transmembrane</keyword>
<dbReference type="GO" id="GO:0008381">
    <property type="term" value="F:mechanosensitive monoatomic ion channel activity"/>
    <property type="evidence" value="ECO:0007669"/>
    <property type="project" value="TreeGrafter"/>
</dbReference>
<protein>
    <recommendedName>
        <fullName evidence="8">Mechanosensitive ion channel protein MscL</fullName>
    </recommendedName>
</protein>
<gene>
    <name evidence="6" type="ORF">A2957_00460</name>
</gene>
<evidence type="ECO:0000256" key="5">
    <source>
        <dbReference type="SAM" id="Phobius"/>
    </source>
</evidence>
<evidence type="ECO:0000256" key="3">
    <source>
        <dbReference type="ARBA" id="ARBA00022989"/>
    </source>
</evidence>
<accession>A0A1F7IKI8</accession>
<dbReference type="Proteomes" id="UP000179072">
    <property type="component" value="Unassembled WGS sequence"/>
</dbReference>
<comment type="subcellular location">
    <subcellularLocation>
        <location evidence="1">Membrane</location>
        <topology evidence="1">Multi-pass membrane protein</topology>
    </subcellularLocation>
</comment>
<evidence type="ECO:0000256" key="2">
    <source>
        <dbReference type="ARBA" id="ARBA00022692"/>
    </source>
</evidence>
<sequence>MNKHVDGFTSFIREQGVVGLAIGFILGGSVSKVVSSLVNDVINPVLGVALGVTGDLSKASIAIGGTHIMWGKFVNVLIDFLVISLVVYFGVKVLGLDKIDKKKAPIAPVIPPPLR</sequence>
<comment type="caution">
    <text evidence="6">The sequence shown here is derived from an EMBL/GenBank/DDBJ whole genome shotgun (WGS) entry which is preliminary data.</text>
</comment>
<keyword evidence="4 5" id="KW-0472">Membrane</keyword>
<feature type="transmembrane region" description="Helical" evidence="5">
    <location>
        <begin position="73"/>
        <end position="94"/>
    </location>
</feature>
<dbReference type="PANTHER" id="PTHR30266:SF2">
    <property type="entry name" value="LARGE-CONDUCTANCE MECHANOSENSITIVE CHANNEL"/>
    <property type="match status" value="1"/>
</dbReference>
<dbReference type="STRING" id="1802060.A2957_00460"/>
<evidence type="ECO:0000256" key="4">
    <source>
        <dbReference type="ARBA" id="ARBA00023136"/>
    </source>
</evidence>
<organism evidence="6 7">
    <name type="scientific">Candidatus Roizmanbacteria bacterium RIFCSPLOWO2_01_FULL_38_11</name>
    <dbReference type="NCBI Taxonomy" id="1802060"/>
    <lineage>
        <taxon>Bacteria</taxon>
        <taxon>Candidatus Roizmaniibacteriota</taxon>
    </lineage>
</organism>
<dbReference type="GO" id="GO:0016020">
    <property type="term" value="C:membrane"/>
    <property type="evidence" value="ECO:0007669"/>
    <property type="project" value="UniProtKB-SubCell"/>
</dbReference>
<dbReference type="PANTHER" id="PTHR30266">
    <property type="entry name" value="MECHANOSENSITIVE CHANNEL MSCL"/>
    <property type="match status" value="1"/>
</dbReference>
<dbReference type="Gene3D" id="1.10.1200.120">
    <property type="entry name" value="Large-conductance mechanosensitive channel, MscL, domain 1"/>
    <property type="match status" value="1"/>
</dbReference>